<feature type="non-terminal residue" evidence="4">
    <location>
        <position position="1"/>
    </location>
</feature>
<dbReference type="SUPFAM" id="SSF53955">
    <property type="entry name" value="Lysozyme-like"/>
    <property type="match status" value="1"/>
</dbReference>
<evidence type="ECO:0000259" key="3">
    <source>
        <dbReference type="Pfam" id="PF06737"/>
    </source>
</evidence>
<evidence type="ECO:0000256" key="2">
    <source>
        <dbReference type="ARBA" id="ARBA00022801"/>
    </source>
</evidence>
<organism evidence="4">
    <name type="scientific">Streptomyces sp. SID12501</name>
    <dbReference type="NCBI Taxonomy" id="2706042"/>
    <lineage>
        <taxon>Bacteria</taxon>
        <taxon>Bacillati</taxon>
        <taxon>Actinomycetota</taxon>
        <taxon>Actinomycetes</taxon>
        <taxon>Kitasatosporales</taxon>
        <taxon>Streptomycetaceae</taxon>
        <taxon>Streptomyces</taxon>
    </lineage>
</organism>
<dbReference type="EMBL" id="JAAGLU010000639">
    <property type="protein sequence ID" value="NEC93243.1"/>
    <property type="molecule type" value="Genomic_DNA"/>
</dbReference>
<dbReference type="AlphaFoldDB" id="A0A6B3C8Y0"/>
<evidence type="ECO:0000256" key="1">
    <source>
        <dbReference type="ARBA" id="ARBA00010830"/>
    </source>
</evidence>
<dbReference type="RefSeq" id="WP_203733166.1">
    <property type="nucleotide sequence ID" value="NZ_JAAGLU010000639.1"/>
</dbReference>
<feature type="domain" description="Resuscitation-promoting factor core lysozyme-like" evidence="3">
    <location>
        <begin position="3"/>
        <end position="41"/>
    </location>
</feature>
<dbReference type="InterPro" id="IPR023346">
    <property type="entry name" value="Lysozyme-like_dom_sf"/>
</dbReference>
<gene>
    <name evidence="4" type="ORF">G3I71_47680</name>
</gene>
<dbReference type="GO" id="GO:0016787">
    <property type="term" value="F:hydrolase activity"/>
    <property type="evidence" value="ECO:0007669"/>
    <property type="project" value="UniProtKB-KW"/>
</dbReference>
<protein>
    <submittedName>
        <fullName evidence="4">Resuscitation-promoting factor</fullName>
    </submittedName>
</protein>
<dbReference type="Pfam" id="PF06737">
    <property type="entry name" value="Transglycosylas"/>
    <property type="match status" value="1"/>
</dbReference>
<comment type="similarity">
    <text evidence="1">Belongs to the transglycosylase family. Rpf subfamily.</text>
</comment>
<dbReference type="InterPro" id="IPR010618">
    <property type="entry name" value="RPF"/>
</dbReference>
<comment type="caution">
    <text evidence="4">The sequence shown here is derived from an EMBL/GenBank/DDBJ whole genome shotgun (WGS) entry which is preliminary data.</text>
</comment>
<reference evidence="4" key="1">
    <citation type="submission" date="2020-01" db="EMBL/GenBank/DDBJ databases">
        <title>Insect and environment-associated Actinomycetes.</title>
        <authorList>
            <person name="Currrie C."/>
            <person name="Chevrette M."/>
            <person name="Carlson C."/>
            <person name="Stubbendieck R."/>
            <person name="Wendt-Pienkowski E."/>
        </authorList>
    </citation>
    <scope>NUCLEOTIDE SEQUENCE</scope>
    <source>
        <strain evidence="4">SID12501</strain>
    </source>
</reference>
<keyword evidence="2" id="KW-0378">Hydrolase</keyword>
<name>A0A6B3C8Y0_9ACTN</name>
<proteinExistence type="inferred from homology"/>
<dbReference type="Gene3D" id="1.10.530.10">
    <property type="match status" value="1"/>
</dbReference>
<sequence length="47" mass="4906">SVATWQAVGGAGLPSQASADEQTARAKMLYNRSGAGQWPHCGKNLFS</sequence>
<evidence type="ECO:0000313" key="4">
    <source>
        <dbReference type="EMBL" id="NEC93243.1"/>
    </source>
</evidence>
<accession>A0A6B3C8Y0</accession>